<organism evidence="8 9">
    <name type="scientific">Malassezia cuniculi</name>
    <dbReference type="NCBI Taxonomy" id="948313"/>
    <lineage>
        <taxon>Eukaryota</taxon>
        <taxon>Fungi</taxon>
        <taxon>Dikarya</taxon>
        <taxon>Basidiomycota</taxon>
        <taxon>Ustilaginomycotina</taxon>
        <taxon>Malasseziomycetes</taxon>
        <taxon>Malasseziales</taxon>
        <taxon>Malasseziaceae</taxon>
        <taxon>Malassezia</taxon>
    </lineage>
</organism>
<feature type="transmembrane region" description="Helical" evidence="5">
    <location>
        <begin position="112"/>
        <end position="138"/>
    </location>
</feature>
<evidence type="ECO:0000256" key="5">
    <source>
        <dbReference type="SAM" id="Phobius"/>
    </source>
</evidence>
<dbReference type="AlphaFoldDB" id="A0AAF0EY60"/>
<dbReference type="InterPro" id="IPR022535">
    <property type="entry name" value="Golgi_pH-regulator_cons_dom"/>
</dbReference>
<feature type="transmembrane region" description="Helical" evidence="5">
    <location>
        <begin position="440"/>
        <end position="465"/>
    </location>
</feature>
<keyword evidence="3 5" id="KW-1133">Transmembrane helix</keyword>
<dbReference type="Proteomes" id="UP001219933">
    <property type="component" value="Chromosome 5"/>
</dbReference>
<protein>
    <recommendedName>
        <fullName evidence="10">Abscisic acid G-protein coupled receptor-domain-containing protein</fullName>
    </recommendedName>
</protein>
<dbReference type="PANTHER" id="PTHR15948:SF0">
    <property type="entry name" value="GOLGI PH REGULATOR A-RELATED"/>
    <property type="match status" value="1"/>
</dbReference>
<evidence type="ECO:0000256" key="1">
    <source>
        <dbReference type="ARBA" id="ARBA00004141"/>
    </source>
</evidence>
<keyword evidence="2 5" id="KW-0812">Transmembrane</keyword>
<feature type="domain" description="Abscisic acid G-protein coupled receptor-like" evidence="6">
    <location>
        <begin position="296"/>
        <end position="466"/>
    </location>
</feature>
<dbReference type="EMBL" id="CP119881">
    <property type="protein sequence ID" value="WFD36431.1"/>
    <property type="molecule type" value="Genomic_DNA"/>
</dbReference>
<proteinExistence type="predicted"/>
<feature type="transmembrane region" description="Helical" evidence="5">
    <location>
        <begin position="187"/>
        <end position="211"/>
    </location>
</feature>
<accession>A0AAF0EY60</accession>
<feature type="transmembrane region" description="Helical" evidence="5">
    <location>
        <begin position="394"/>
        <end position="420"/>
    </location>
</feature>
<feature type="transmembrane region" description="Helical" evidence="5">
    <location>
        <begin position="150"/>
        <end position="167"/>
    </location>
</feature>
<comment type="subcellular location">
    <subcellularLocation>
        <location evidence="1">Membrane</location>
        <topology evidence="1">Multi-pass membrane protein</topology>
    </subcellularLocation>
</comment>
<dbReference type="Pfam" id="PF12430">
    <property type="entry name" value="ABA_GPCR"/>
    <property type="match status" value="1"/>
</dbReference>
<reference evidence="8" key="1">
    <citation type="submission" date="2023-03" db="EMBL/GenBank/DDBJ databases">
        <title>Mating type loci evolution in Malassezia.</title>
        <authorList>
            <person name="Coelho M.A."/>
        </authorList>
    </citation>
    <scope>NUCLEOTIDE SEQUENCE</scope>
    <source>
        <strain evidence="8">CBS 11721</strain>
    </source>
</reference>
<evidence type="ECO:0008006" key="10">
    <source>
        <dbReference type="Google" id="ProtNLM"/>
    </source>
</evidence>
<evidence type="ECO:0000313" key="8">
    <source>
        <dbReference type="EMBL" id="WFD36431.1"/>
    </source>
</evidence>
<dbReference type="PANTHER" id="PTHR15948">
    <property type="entry name" value="G-PROTEIN COUPLED RECEPTOR 89-RELATED"/>
    <property type="match status" value="1"/>
</dbReference>
<gene>
    <name evidence="8" type="ORF">MCUN1_003310</name>
</gene>
<evidence type="ECO:0000256" key="4">
    <source>
        <dbReference type="ARBA" id="ARBA00023136"/>
    </source>
</evidence>
<dbReference type="InterPro" id="IPR015672">
    <property type="entry name" value="GPHR/GTG"/>
</dbReference>
<sequence length="471" mass="50257">MADSRDLVLVAAVRSGLGACAYMLLPYILGEAYSASLDPGAPAELALPGVATMAHRAARLKDAVRSLAKGLGASPTLRAASILFCIAFEESAILFCLVLLENVHEGAPWLLVNWRISMAVVLILIVLAIPLCACVLICFGGSTGGRIRSLRGYASIALFFLWVQAYARVPLPAAMTPALQGFLGTVLARAAVIGVPLIAILSGSAAGGAIWDSYESMYRQRPVQGDIASARSAYERTISDLQARQAALADMINDADGREPPRAAELRGEVFALDSLANALRDDCDAVEDAERRARYEKTATGKLLLLGNHVFSAYCAFRIVISVLSLLVLGYRDTAPPDLVSLALVYIVKLLGVDVDVGAWAPQISLMFVGILILMRMRVLLRMLSGVIRKVSAGVSTSFLVLATGEVLCIYSLATLIQLRTAIPTSSRPAVLLNMLPEFQVVFGSLFDTAFLAAAGLTMGIRWFHMAGAR</sequence>
<evidence type="ECO:0000256" key="3">
    <source>
        <dbReference type="ARBA" id="ARBA00022989"/>
    </source>
</evidence>
<name>A0AAF0EY60_9BASI</name>
<evidence type="ECO:0000259" key="7">
    <source>
        <dbReference type="Pfam" id="PF12537"/>
    </source>
</evidence>
<feature type="transmembrane region" description="Helical" evidence="5">
    <location>
        <begin position="7"/>
        <end position="29"/>
    </location>
</feature>
<dbReference type="GO" id="GO:0016020">
    <property type="term" value="C:membrane"/>
    <property type="evidence" value="ECO:0007669"/>
    <property type="project" value="UniProtKB-SubCell"/>
</dbReference>
<feature type="transmembrane region" description="Helical" evidence="5">
    <location>
        <begin position="361"/>
        <end position="382"/>
    </location>
</feature>
<evidence type="ECO:0000313" key="9">
    <source>
        <dbReference type="Proteomes" id="UP001219933"/>
    </source>
</evidence>
<keyword evidence="9" id="KW-1185">Reference proteome</keyword>
<feature type="domain" description="Golgi pH regulator conserved" evidence="7">
    <location>
        <begin position="182"/>
        <end position="247"/>
    </location>
</feature>
<evidence type="ECO:0000256" key="2">
    <source>
        <dbReference type="ARBA" id="ARBA00022692"/>
    </source>
</evidence>
<dbReference type="InterPro" id="IPR025969">
    <property type="entry name" value="ABA_GPCR_dom"/>
</dbReference>
<dbReference type="Pfam" id="PF12537">
    <property type="entry name" value="GPHR_N"/>
    <property type="match status" value="1"/>
</dbReference>
<keyword evidence="4 5" id="KW-0472">Membrane</keyword>
<feature type="transmembrane region" description="Helical" evidence="5">
    <location>
        <begin position="312"/>
        <end position="332"/>
    </location>
</feature>
<evidence type="ECO:0000259" key="6">
    <source>
        <dbReference type="Pfam" id="PF12430"/>
    </source>
</evidence>